<sequence>MSSIDSTMAQARPGSQRRRGSEYAELLIRVRQAGLLDRRPTYYTIKIAINAALVVAGWTIFVLLGDSW</sequence>
<proteinExistence type="predicted"/>
<evidence type="ECO:0000256" key="2">
    <source>
        <dbReference type="SAM" id="Phobius"/>
    </source>
</evidence>
<keyword evidence="2" id="KW-0812">Transmembrane</keyword>
<evidence type="ECO:0000313" key="3">
    <source>
        <dbReference type="EMBL" id="GAA4581697.1"/>
    </source>
</evidence>
<evidence type="ECO:0000256" key="1">
    <source>
        <dbReference type="SAM" id="MobiDB-lite"/>
    </source>
</evidence>
<accession>A0ABP8T4W9</accession>
<feature type="transmembrane region" description="Helical" evidence="2">
    <location>
        <begin position="47"/>
        <end position="65"/>
    </location>
</feature>
<keyword evidence="2" id="KW-0472">Membrane</keyword>
<feature type="region of interest" description="Disordered" evidence="1">
    <location>
        <begin position="1"/>
        <end position="20"/>
    </location>
</feature>
<comment type="caution">
    <text evidence="3">The sequence shown here is derived from an EMBL/GenBank/DDBJ whole genome shotgun (WGS) entry which is preliminary data.</text>
</comment>
<keyword evidence="2" id="KW-1133">Transmembrane helix</keyword>
<evidence type="ECO:0000313" key="4">
    <source>
        <dbReference type="Proteomes" id="UP001500307"/>
    </source>
</evidence>
<organism evidence="3 4">
    <name type="scientific">Micromonospora coerulea</name>
    <dbReference type="NCBI Taxonomy" id="47856"/>
    <lineage>
        <taxon>Bacteria</taxon>
        <taxon>Bacillati</taxon>
        <taxon>Actinomycetota</taxon>
        <taxon>Actinomycetes</taxon>
        <taxon>Micromonosporales</taxon>
        <taxon>Micromonosporaceae</taxon>
        <taxon>Micromonospora</taxon>
    </lineage>
</organism>
<protein>
    <submittedName>
        <fullName evidence="3">Uncharacterized protein</fullName>
    </submittedName>
</protein>
<name>A0ABP8T4W9_9ACTN</name>
<gene>
    <name evidence="3" type="ORF">GCM10023176_62530</name>
</gene>
<keyword evidence="4" id="KW-1185">Reference proteome</keyword>
<dbReference type="Proteomes" id="UP001500307">
    <property type="component" value="Unassembled WGS sequence"/>
</dbReference>
<reference evidence="4" key="1">
    <citation type="journal article" date="2019" name="Int. J. Syst. Evol. Microbiol.">
        <title>The Global Catalogue of Microorganisms (GCM) 10K type strain sequencing project: providing services to taxonomists for standard genome sequencing and annotation.</title>
        <authorList>
            <consortium name="The Broad Institute Genomics Platform"/>
            <consortium name="The Broad Institute Genome Sequencing Center for Infectious Disease"/>
            <person name="Wu L."/>
            <person name="Ma J."/>
        </authorList>
    </citation>
    <scope>NUCLEOTIDE SEQUENCE [LARGE SCALE GENOMIC DNA]</scope>
    <source>
        <strain evidence="4">JCM 3175</strain>
    </source>
</reference>
<dbReference type="RefSeq" id="WP_346125621.1">
    <property type="nucleotide sequence ID" value="NZ_BAABGU010000097.1"/>
</dbReference>
<dbReference type="EMBL" id="BAABGU010000097">
    <property type="protein sequence ID" value="GAA4581697.1"/>
    <property type="molecule type" value="Genomic_DNA"/>
</dbReference>